<evidence type="ECO:0000313" key="1">
    <source>
        <dbReference type="EMBL" id="QAT17310.1"/>
    </source>
</evidence>
<dbReference type="KEGG" id="vai:BU251_05980"/>
<gene>
    <name evidence="1" type="ORF">BU251_05980</name>
</gene>
<dbReference type="EMBL" id="CP019384">
    <property type="protein sequence ID" value="QAT17310.1"/>
    <property type="molecule type" value="Genomic_DNA"/>
</dbReference>
<keyword evidence="2" id="KW-1185">Reference proteome</keyword>
<protein>
    <submittedName>
        <fullName evidence="1">Uncharacterized protein</fullName>
    </submittedName>
</protein>
<name>A0A410P5A7_VELA1</name>
<dbReference type="Proteomes" id="UP000287243">
    <property type="component" value="Chromosome"/>
</dbReference>
<proteinExistence type="predicted"/>
<organism evidence="1 2">
    <name type="scientific">Velamenicoccus archaeovorus</name>
    <dbReference type="NCBI Taxonomy" id="1930593"/>
    <lineage>
        <taxon>Bacteria</taxon>
        <taxon>Pseudomonadati</taxon>
        <taxon>Candidatus Omnitrophota</taxon>
        <taxon>Candidatus Velamenicoccus</taxon>
    </lineage>
</organism>
<reference evidence="1 2" key="1">
    <citation type="submission" date="2017-01" db="EMBL/GenBank/DDBJ databases">
        <title>First insights into the biology of 'candidatus Vampirococcus archaeovorus'.</title>
        <authorList>
            <person name="Kizina J."/>
            <person name="Jordan S."/>
            <person name="Stueber K."/>
            <person name="Reinhardt R."/>
            <person name="Harder J."/>
        </authorList>
    </citation>
    <scope>NUCLEOTIDE SEQUENCE [LARGE SCALE GENOMIC DNA]</scope>
    <source>
        <strain evidence="1 2">LiM</strain>
    </source>
</reference>
<sequence length="92" mass="10073">MVKKLLYVVLGFMAGVLFTVAGVGELRAQYSFDSDSNYAESVMKPSLPARYGKLVAVSDMNLYFAAEDGTVTIVRPKTNGQLDTTVTVIKRF</sequence>
<dbReference type="AlphaFoldDB" id="A0A410P5A7"/>
<evidence type="ECO:0000313" key="2">
    <source>
        <dbReference type="Proteomes" id="UP000287243"/>
    </source>
</evidence>
<accession>A0A410P5A7</accession>
<dbReference type="RefSeq" id="WP_128700125.1">
    <property type="nucleotide sequence ID" value="NZ_CP019384.1"/>
</dbReference>